<accession>A0A0F7SJA3</accession>
<dbReference type="PANTHER" id="PTHR42695">
    <property type="entry name" value="GLUTAMINE AMIDOTRANSFERASE YLR126C-RELATED"/>
    <property type="match status" value="1"/>
</dbReference>
<evidence type="ECO:0000259" key="1">
    <source>
        <dbReference type="Pfam" id="PF00117"/>
    </source>
</evidence>
<dbReference type="PROSITE" id="PS51273">
    <property type="entry name" value="GATASE_TYPE_1"/>
    <property type="match status" value="1"/>
</dbReference>
<feature type="domain" description="Glutamine amidotransferase" evidence="1">
    <location>
        <begin position="97"/>
        <end position="232"/>
    </location>
</feature>
<dbReference type="SUPFAM" id="SSF52317">
    <property type="entry name" value="Class I glutamine amidotransferase-like"/>
    <property type="match status" value="1"/>
</dbReference>
<dbReference type="CDD" id="cd01741">
    <property type="entry name" value="GATase1_1"/>
    <property type="match status" value="1"/>
</dbReference>
<reference evidence="2" key="1">
    <citation type="submission" date="2014-08" db="EMBL/GenBank/DDBJ databases">
        <authorList>
            <person name="Sharma Rahul"/>
            <person name="Thines Marco"/>
        </authorList>
    </citation>
    <scope>NUCLEOTIDE SEQUENCE</scope>
</reference>
<organism evidence="2">
    <name type="scientific">Phaffia rhodozyma</name>
    <name type="common">Yeast</name>
    <name type="synonym">Xanthophyllomyces dendrorhous</name>
    <dbReference type="NCBI Taxonomy" id="264483"/>
    <lineage>
        <taxon>Eukaryota</taxon>
        <taxon>Fungi</taxon>
        <taxon>Dikarya</taxon>
        <taxon>Basidiomycota</taxon>
        <taxon>Agaricomycotina</taxon>
        <taxon>Tremellomycetes</taxon>
        <taxon>Cystofilobasidiales</taxon>
        <taxon>Mrakiaceae</taxon>
        <taxon>Phaffia</taxon>
    </lineage>
</organism>
<proteinExistence type="predicted"/>
<evidence type="ECO:0000313" key="2">
    <source>
        <dbReference type="EMBL" id="CDZ97733.1"/>
    </source>
</evidence>
<dbReference type="GO" id="GO:0005829">
    <property type="term" value="C:cytosol"/>
    <property type="evidence" value="ECO:0007669"/>
    <property type="project" value="TreeGrafter"/>
</dbReference>
<dbReference type="InterPro" id="IPR044992">
    <property type="entry name" value="ChyE-like"/>
</dbReference>
<dbReference type="Pfam" id="PF00117">
    <property type="entry name" value="GATase"/>
    <property type="match status" value="1"/>
</dbReference>
<sequence>MPRKIHIALLLCDTPIPAVRQAHGTYLDIFRTHLLASLPAAQATKARGEEIELVLDGYQVTEGKLPSIDSFEQGKEGAYEGLMITGSAHCSFDDKKNPWVRPTFEFIKKVGDEASHIKIIGICFGLQLITRAYGGKVVKNPAGWEIGTYEVQLNELGQKVFKTPTVNIQQMHSDYAPALPPSGDLQVLGSTERSPIQGFVKFNDSETGSENRKEEQKIHILGFQGHPEFHPSIVQKIIDARSSTGLFTPEMTVEARDRADRPHDGLTTLGGVMWDVLLGDA</sequence>
<dbReference type="AlphaFoldDB" id="A0A0F7SJA3"/>
<dbReference type="InterPro" id="IPR029062">
    <property type="entry name" value="Class_I_gatase-like"/>
</dbReference>
<dbReference type="EMBL" id="LN483249">
    <property type="protein sequence ID" value="CDZ97733.1"/>
    <property type="molecule type" value="Genomic_DNA"/>
</dbReference>
<dbReference type="InterPro" id="IPR017926">
    <property type="entry name" value="GATASE"/>
</dbReference>
<protein>
    <submittedName>
        <fullName evidence="2">Predicted glutamine synthetase</fullName>
    </submittedName>
</protein>
<dbReference type="GO" id="GO:0005634">
    <property type="term" value="C:nucleus"/>
    <property type="evidence" value="ECO:0007669"/>
    <property type="project" value="TreeGrafter"/>
</dbReference>
<dbReference type="PANTHER" id="PTHR42695:SF5">
    <property type="entry name" value="GLUTAMINE AMIDOTRANSFERASE YLR126C-RELATED"/>
    <property type="match status" value="1"/>
</dbReference>
<name>A0A0F7SJA3_PHARH</name>
<dbReference type="Gene3D" id="3.40.50.880">
    <property type="match status" value="1"/>
</dbReference>